<dbReference type="GO" id="GO:0010181">
    <property type="term" value="F:FMN binding"/>
    <property type="evidence" value="ECO:0007669"/>
    <property type="project" value="TreeGrafter"/>
</dbReference>
<organism evidence="2 3">
    <name type="scientific">Pilimelia anulata</name>
    <dbReference type="NCBI Taxonomy" id="53371"/>
    <lineage>
        <taxon>Bacteria</taxon>
        <taxon>Bacillati</taxon>
        <taxon>Actinomycetota</taxon>
        <taxon>Actinomycetes</taxon>
        <taxon>Micromonosporales</taxon>
        <taxon>Micromonosporaceae</taxon>
        <taxon>Pilimelia</taxon>
    </lineage>
</organism>
<reference evidence="2" key="1">
    <citation type="journal article" date="2014" name="Int. J. Syst. Evol. Microbiol.">
        <title>Complete genome sequence of Corynebacterium casei LMG S-19264T (=DSM 44701T), isolated from a smear-ripened cheese.</title>
        <authorList>
            <consortium name="US DOE Joint Genome Institute (JGI-PGF)"/>
            <person name="Walter F."/>
            <person name="Albersmeier A."/>
            <person name="Kalinowski J."/>
            <person name="Ruckert C."/>
        </authorList>
    </citation>
    <scope>NUCLEOTIDE SEQUENCE</scope>
    <source>
        <strain evidence="2">JCM 3090</strain>
    </source>
</reference>
<proteinExistence type="predicted"/>
<evidence type="ECO:0000259" key="1">
    <source>
        <dbReference type="Pfam" id="PF03358"/>
    </source>
</evidence>
<dbReference type="EMBL" id="BMQB01000005">
    <property type="protein sequence ID" value="GGJ94900.1"/>
    <property type="molecule type" value="Genomic_DNA"/>
</dbReference>
<dbReference type="InterPro" id="IPR005025">
    <property type="entry name" value="FMN_Rdtase-like_dom"/>
</dbReference>
<dbReference type="Pfam" id="PF03358">
    <property type="entry name" value="FMN_red"/>
    <property type="match status" value="1"/>
</dbReference>
<name>A0A8J3B4E2_9ACTN</name>
<dbReference type="SUPFAM" id="SSF52218">
    <property type="entry name" value="Flavoproteins"/>
    <property type="match status" value="1"/>
</dbReference>
<dbReference type="InterPro" id="IPR050712">
    <property type="entry name" value="NAD(P)H-dep_reductase"/>
</dbReference>
<evidence type="ECO:0000313" key="2">
    <source>
        <dbReference type="EMBL" id="GGJ94900.1"/>
    </source>
</evidence>
<dbReference type="Gene3D" id="3.40.50.360">
    <property type="match status" value="1"/>
</dbReference>
<dbReference type="AlphaFoldDB" id="A0A8J3B4E2"/>
<dbReference type="InterPro" id="IPR029039">
    <property type="entry name" value="Flavoprotein-like_sf"/>
</dbReference>
<accession>A0A8J3B4E2</accession>
<comment type="caution">
    <text evidence="2">The sequence shown here is derived from an EMBL/GenBank/DDBJ whole genome shotgun (WGS) entry which is preliminary data.</text>
</comment>
<keyword evidence="3" id="KW-1185">Reference proteome</keyword>
<gene>
    <name evidence="2" type="ORF">GCM10010123_25920</name>
</gene>
<dbReference type="PANTHER" id="PTHR30543">
    <property type="entry name" value="CHROMATE REDUCTASE"/>
    <property type="match status" value="1"/>
</dbReference>
<dbReference type="GO" id="GO:0005829">
    <property type="term" value="C:cytosol"/>
    <property type="evidence" value="ECO:0007669"/>
    <property type="project" value="TreeGrafter"/>
</dbReference>
<dbReference type="GO" id="GO:0016491">
    <property type="term" value="F:oxidoreductase activity"/>
    <property type="evidence" value="ECO:0007669"/>
    <property type="project" value="InterPro"/>
</dbReference>
<dbReference type="PANTHER" id="PTHR30543:SF21">
    <property type="entry name" value="NAD(P)H-DEPENDENT FMN REDUCTASE LOT6"/>
    <property type="match status" value="1"/>
</dbReference>
<dbReference type="RefSeq" id="WP_189170378.1">
    <property type="nucleotide sequence ID" value="NZ_BMQB01000005.1"/>
</dbReference>
<dbReference type="Proteomes" id="UP000649739">
    <property type="component" value="Unassembled WGS sequence"/>
</dbReference>
<reference evidence="2" key="2">
    <citation type="submission" date="2020-09" db="EMBL/GenBank/DDBJ databases">
        <authorList>
            <person name="Sun Q."/>
            <person name="Ohkuma M."/>
        </authorList>
    </citation>
    <scope>NUCLEOTIDE SEQUENCE</scope>
    <source>
        <strain evidence="2">JCM 3090</strain>
    </source>
</reference>
<protein>
    <submittedName>
        <fullName evidence="2">Reductase</fullName>
    </submittedName>
</protein>
<feature type="domain" description="NADPH-dependent FMN reductase-like" evidence="1">
    <location>
        <begin position="6"/>
        <end position="141"/>
    </location>
</feature>
<sequence length="188" mass="20417">MTTLQIIVASTRPGRIGRPIADWVAERAGAHGAFDVELVDLAEWNLPMMDEPAHPRLRRYTHQHTKDWSARIDSGDAYAFVLPEYNYGYTAPLKNALDYLYGEWSDKPVGLVSYGGIAAGTRAAQLLRPVLASVQLVCVPEMCSIPWAGKAVADGVFTAPEGAEHSLSALLDSLASWAPTLAARRAAR</sequence>
<evidence type="ECO:0000313" key="3">
    <source>
        <dbReference type="Proteomes" id="UP000649739"/>
    </source>
</evidence>